<dbReference type="SUPFAM" id="SSF51182">
    <property type="entry name" value="RmlC-like cupins"/>
    <property type="match status" value="1"/>
</dbReference>
<proteinExistence type="predicted"/>
<organism evidence="2 3">
    <name type="scientific">Halomonas aestuarii</name>
    <dbReference type="NCBI Taxonomy" id="1897729"/>
    <lineage>
        <taxon>Bacteria</taxon>
        <taxon>Pseudomonadati</taxon>
        <taxon>Pseudomonadota</taxon>
        <taxon>Gammaproteobacteria</taxon>
        <taxon>Oceanospirillales</taxon>
        <taxon>Halomonadaceae</taxon>
        <taxon>Halomonas</taxon>
    </lineage>
</organism>
<dbReference type="EMBL" id="CP018139">
    <property type="protein sequence ID" value="APE29676.1"/>
    <property type="molecule type" value="Genomic_DNA"/>
</dbReference>
<accession>A0A1J0VCD6</accession>
<protein>
    <submittedName>
        <fullName evidence="2">Cupin</fullName>
    </submittedName>
</protein>
<sequence length="106" mass="11915">MIRNLYAAMPEDLDEEHFDALARSEDVTIERIVSRGHSSPASGWYDQPQHEWVVVLQGEAVIAFDSGDEVALGPGDHLTIPAHCRHRVAWTAPEQTTLWLAVHYRA</sequence>
<evidence type="ECO:0000313" key="3">
    <source>
        <dbReference type="Proteomes" id="UP000181985"/>
    </source>
</evidence>
<feature type="domain" description="Cupin type-2" evidence="1">
    <location>
        <begin position="43"/>
        <end position="102"/>
    </location>
</feature>
<dbReference type="AlphaFoldDB" id="A0A1J0VCD6"/>
<dbReference type="Proteomes" id="UP000181985">
    <property type="component" value="Chromosome"/>
</dbReference>
<dbReference type="KEGG" id="hsi:BOX17_01110"/>
<keyword evidence="3" id="KW-1185">Reference proteome</keyword>
<evidence type="ECO:0000313" key="2">
    <source>
        <dbReference type="EMBL" id="APE29676.1"/>
    </source>
</evidence>
<gene>
    <name evidence="2" type="ORF">BOX17_01110</name>
</gene>
<name>A0A1J0VCD6_9GAMM</name>
<dbReference type="InterPro" id="IPR013096">
    <property type="entry name" value="Cupin_2"/>
</dbReference>
<dbReference type="InterPro" id="IPR014710">
    <property type="entry name" value="RmlC-like_jellyroll"/>
</dbReference>
<dbReference type="CDD" id="cd06981">
    <property type="entry name" value="cupin_reut_a1446"/>
    <property type="match status" value="1"/>
</dbReference>
<dbReference type="Gene3D" id="2.60.120.10">
    <property type="entry name" value="Jelly Rolls"/>
    <property type="match status" value="1"/>
</dbReference>
<dbReference type="InterPro" id="IPR011051">
    <property type="entry name" value="RmlC_Cupin_sf"/>
</dbReference>
<reference evidence="3" key="1">
    <citation type="submission" date="2016-11" db="EMBL/GenBank/DDBJ databases">
        <title>Halolamina sediminis sp. nov., an extremely halophilic archaeon isolated from solar salt.</title>
        <authorList>
            <person name="Koh H.-W."/>
            <person name="Rani S."/>
            <person name="Park S.-J."/>
        </authorList>
    </citation>
    <scope>NUCLEOTIDE SEQUENCE [LARGE SCALE GENOMIC DNA]</scope>
    <source>
        <strain evidence="3">Hb3</strain>
    </source>
</reference>
<dbReference type="OrthoDB" id="9798585at2"/>
<dbReference type="RefSeq" id="WP_071941665.1">
    <property type="nucleotide sequence ID" value="NZ_CP018139.1"/>
</dbReference>
<evidence type="ECO:0000259" key="1">
    <source>
        <dbReference type="Pfam" id="PF07883"/>
    </source>
</evidence>
<dbReference type="Pfam" id="PF07883">
    <property type="entry name" value="Cupin_2"/>
    <property type="match status" value="1"/>
</dbReference>